<organism evidence="1 2">
    <name type="scientific">Trifolium medium</name>
    <dbReference type="NCBI Taxonomy" id="97028"/>
    <lineage>
        <taxon>Eukaryota</taxon>
        <taxon>Viridiplantae</taxon>
        <taxon>Streptophyta</taxon>
        <taxon>Embryophyta</taxon>
        <taxon>Tracheophyta</taxon>
        <taxon>Spermatophyta</taxon>
        <taxon>Magnoliopsida</taxon>
        <taxon>eudicotyledons</taxon>
        <taxon>Gunneridae</taxon>
        <taxon>Pentapetalae</taxon>
        <taxon>rosids</taxon>
        <taxon>fabids</taxon>
        <taxon>Fabales</taxon>
        <taxon>Fabaceae</taxon>
        <taxon>Papilionoideae</taxon>
        <taxon>50 kb inversion clade</taxon>
        <taxon>NPAAA clade</taxon>
        <taxon>Hologalegina</taxon>
        <taxon>IRL clade</taxon>
        <taxon>Trifolieae</taxon>
        <taxon>Trifolium</taxon>
    </lineage>
</organism>
<keyword evidence="2" id="KW-1185">Reference proteome</keyword>
<evidence type="ECO:0000313" key="2">
    <source>
        <dbReference type="Proteomes" id="UP000265520"/>
    </source>
</evidence>
<comment type="caution">
    <text evidence="1">The sequence shown here is derived from an EMBL/GenBank/DDBJ whole genome shotgun (WGS) entry which is preliminary data.</text>
</comment>
<dbReference type="AlphaFoldDB" id="A0A392PSJ9"/>
<protein>
    <submittedName>
        <fullName evidence="1">Uncharacterized protein</fullName>
    </submittedName>
</protein>
<dbReference type="EMBL" id="LXQA010090078">
    <property type="protein sequence ID" value="MCI13895.1"/>
    <property type="molecule type" value="Genomic_DNA"/>
</dbReference>
<name>A0A392PSJ9_9FABA</name>
<proteinExistence type="predicted"/>
<evidence type="ECO:0000313" key="1">
    <source>
        <dbReference type="EMBL" id="MCI13895.1"/>
    </source>
</evidence>
<dbReference type="Proteomes" id="UP000265520">
    <property type="component" value="Unassembled WGS sequence"/>
</dbReference>
<sequence length="58" mass="6548">MVEWSMIAMDMPTDVAIWDKLEWSIEAADKVTDATDIAEAGNGLYHDRCCYPCHDLLS</sequence>
<gene>
    <name evidence="1" type="ORF">A2U01_0035017</name>
</gene>
<accession>A0A392PSJ9</accession>
<reference evidence="1 2" key="1">
    <citation type="journal article" date="2018" name="Front. Plant Sci.">
        <title>Red Clover (Trifolium pratense) and Zigzag Clover (T. medium) - A Picture of Genomic Similarities and Differences.</title>
        <authorList>
            <person name="Dluhosova J."/>
            <person name="Istvanek J."/>
            <person name="Nedelnik J."/>
            <person name="Repkova J."/>
        </authorList>
    </citation>
    <scope>NUCLEOTIDE SEQUENCE [LARGE SCALE GENOMIC DNA]</scope>
    <source>
        <strain evidence="2">cv. 10/8</strain>
        <tissue evidence="1">Leaf</tissue>
    </source>
</reference>